<dbReference type="KEGG" id="tbi:Tbis_0852"/>
<dbReference type="EMBL" id="CP001874">
    <property type="protein sequence ID" value="ADG87576.1"/>
    <property type="molecule type" value="Genomic_DNA"/>
</dbReference>
<reference evidence="6 7" key="1">
    <citation type="submission" date="2010-01" db="EMBL/GenBank/DDBJ databases">
        <title>The complete genome of Thermobispora bispora DSM 43833.</title>
        <authorList>
            <consortium name="US DOE Joint Genome Institute (JGI-PGF)"/>
            <person name="Lucas S."/>
            <person name="Copeland A."/>
            <person name="Lapidus A."/>
            <person name="Glavina del Rio T."/>
            <person name="Dalin E."/>
            <person name="Tice H."/>
            <person name="Bruce D."/>
            <person name="Goodwin L."/>
            <person name="Pitluck S."/>
            <person name="Kyrpides N."/>
            <person name="Mavromatis K."/>
            <person name="Ivanova N."/>
            <person name="Mikhailova N."/>
            <person name="Chertkov O."/>
            <person name="Brettin T."/>
            <person name="Detter J.C."/>
            <person name="Han C."/>
            <person name="Larimer F."/>
            <person name="Land M."/>
            <person name="Hauser L."/>
            <person name="Markowitz V."/>
            <person name="Cheng J.-F."/>
            <person name="Hugenholtz P."/>
            <person name="Woyke T."/>
            <person name="Wu D."/>
            <person name="Jando M."/>
            <person name="Schneider S."/>
            <person name="Klenk H.-P."/>
            <person name="Eisen J.A."/>
        </authorList>
    </citation>
    <scope>NUCLEOTIDE SEQUENCE [LARGE SCALE GENOMIC DNA]</scope>
    <source>
        <strain evidence="7">ATCC 19993 / DSM 43833 / CBS 139.67 / JCM 10125 / KCTC 9307 / NBRC 14880 / R51</strain>
    </source>
</reference>
<dbReference type="InterPro" id="IPR042175">
    <property type="entry name" value="Cell/Rod_MreC_2"/>
</dbReference>
<dbReference type="eggNOG" id="COG1792">
    <property type="taxonomic scope" value="Bacteria"/>
</dbReference>
<sequence>MRKRGRRMPAVLLLGSILLIAADHWTTLDPMRTAGSAVFGPLESAVSATVRWVARPRPLEEAERENARLRAALQALGEPASGPGADAYRVLPAHVVGYGPDQTVTIDAGRGSGVGHGMTVFDGHGLIGTVIHAGPATATVRLATARASSIGARLEHSREMGVVTGVPERGLLRLSLINPHAEVKAGDLVVTLGSPSLRPVAPDVPIGTVIAVEGGAGSRTALLRPAARFASLDLVTVVLGPGPAAGGG</sequence>
<keyword evidence="3" id="KW-0133">Cell shape</keyword>
<dbReference type="HOGENOM" id="CLU_042663_3_0_11"/>
<dbReference type="AlphaFoldDB" id="D6Y6K4"/>
<dbReference type="Gene3D" id="2.40.10.350">
    <property type="entry name" value="Rod shape-determining protein MreC, domain 2"/>
    <property type="match status" value="1"/>
</dbReference>
<keyword evidence="7" id="KW-1185">Reference proteome</keyword>
<gene>
    <name evidence="6" type="ordered locus">Tbis_0852</name>
</gene>
<evidence type="ECO:0000256" key="4">
    <source>
        <dbReference type="ARBA" id="ARBA00032089"/>
    </source>
</evidence>
<dbReference type="PANTHER" id="PTHR34138:SF1">
    <property type="entry name" value="CELL SHAPE-DETERMINING PROTEIN MREC"/>
    <property type="match status" value="1"/>
</dbReference>
<evidence type="ECO:0000313" key="6">
    <source>
        <dbReference type="EMBL" id="ADG87576.1"/>
    </source>
</evidence>
<evidence type="ECO:0000259" key="5">
    <source>
        <dbReference type="Pfam" id="PF04085"/>
    </source>
</evidence>
<dbReference type="GO" id="GO:0008360">
    <property type="term" value="P:regulation of cell shape"/>
    <property type="evidence" value="ECO:0007669"/>
    <property type="project" value="UniProtKB-KW"/>
</dbReference>
<dbReference type="Proteomes" id="UP000006640">
    <property type="component" value="Chromosome"/>
</dbReference>
<dbReference type="STRING" id="469371.Tbis_0852"/>
<protein>
    <recommendedName>
        <fullName evidence="2">Cell shape-determining protein MreC</fullName>
    </recommendedName>
    <alternativeName>
        <fullName evidence="4">Cell shape protein MreC</fullName>
    </alternativeName>
</protein>
<evidence type="ECO:0000256" key="2">
    <source>
        <dbReference type="ARBA" id="ARBA00013855"/>
    </source>
</evidence>
<dbReference type="Pfam" id="PF04085">
    <property type="entry name" value="MreC"/>
    <property type="match status" value="1"/>
</dbReference>
<comment type="similarity">
    <text evidence="1">Belongs to the MreC family.</text>
</comment>
<proteinExistence type="inferred from homology"/>
<feature type="domain" description="Rod shape-determining protein MreC beta-barrel core" evidence="5">
    <location>
        <begin position="101"/>
        <end position="238"/>
    </location>
</feature>
<evidence type="ECO:0000256" key="3">
    <source>
        <dbReference type="ARBA" id="ARBA00022960"/>
    </source>
</evidence>
<dbReference type="OrthoDB" id="5196068at2"/>
<dbReference type="InterPro" id="IPR055342">
    <property type="entry name" value="MreC_beta-barrel_core"/>
</dbReference>
<organism evidence="6 7">
    <name type="scientific">Thermobispora bispora (strain ATCC 19993 / DSM 43833 / CBS 139.67 / JCM 10125 / KCTC 9307 / NBRC 14880 / R51)</name>
    <dbReference type="NCBI Taxonomy" id="469371"/>
    <lineage>
        <taxon>Bacteria</taxon>
        <taxon>Bacillati</taxon>
        <taxon>Actinomycetota</taxon>
        <taxon>Actinomycetes</taxon>
        <taxon>Streptosporangiales</taxon>
        <taxon>Streptosporangiaceae</taxon>
        <taxon>Thermobispora</taxon>
    </lineage>
</organism>
<dbReference type="RefSeq" id="WP_013131109.1">
    <property type="nucleotide sequence ID" value="NC_014165.1"/>
</dbReference>
<dbReference type="InterPro" id="IPR042177">
    <property type="entry name" value="Cell/Rod_1"/>
</dbReference>
<name>D6Y6K4_THEBD</name>
<dbReference type="Gene3D" id="2.40.10.340">
    <property type="entry name" value="Rod shape-determining protein MreC, domain 1"/>
    <property type="match status" value="1"/>
</dbReference>
<dbReference type="InterPro" id="IPR007221">
    <property type="entry name" value="MreC"/>
</dbReference>
<dbReference type="GO" id="GO:0005886">
    <property type="term" value="C:plasma membrane"/>
    <property type="evidence" value="ECO:0007669"/>
    <property type="project" value="TreeGrafter"/>
</dbReference>
<evidence type="ECO:0000313" key="7">
    <source>
        <dbReference type="Proteomes" id="UP000006640"/>
    </source>
</evidence>
<dbReference type="PANTHER" id="PTHR34138">
    <property type="entry name" value="CELL SHAPE-DETERMINING PROTEIN MREC"/>
    <property type="match status" value="1"/>
</dbReference>
<accession>D6Y6K4</accession>
<evidence type="ECO:0000256" key="1">
    <source>
        <dbReference type="ARBA" id="ARBA00009369"/>
    </source>
</evidence>